<dbReference type="Pfam" id="PF01425">
    <property type="entry name" value="Amidase"/>
    <property type="match status" value="1"/>
</dbReference>
<dbReference type="InterPro" id="IPR023631">
    <property type="entry name" value="Amidase_dom"/>
</dbReference>
<dbReference type="AlphaFoldDB" id="A0A3M7FRJ9"/>
<dbReference type="EMBL" id="QWIR01000040">
    <property type="protein sequence ID" value="RMY91479.1"/>
    <property type="molecule type" value="Genomic_DNA"/>
</dbReference>
<evidence type="ECO:0000259" key="2">
    <source>
        <dbReference type="Pfam" id="PF01425"/>
    </source>
</evidence>
<protein>
    <recommendedName>
        <fullName evidence="2">Amidase domain-containing protein</fullName>
    </recommendedName>
</protein>
<proteinExistence type="predicted"/>
<name>A0A3M7FRJ9_HORWE</name>
<feature type="region of interest" description="Disordered" evidence="1">
    <location>
        <begin position="163"/>
        <end position="187"/>
    </location>
</feature>
<dbReference type="InterPro" id="IPR000120">
    <property type="entry name" value="Amidase"/>
</dbReference>
<dbReference type="Gene3D" id="3.90.1300.10">
    <property type="entry name" value="Amidase signature (AS) domain"/>
    <property type="match status" value="1"/>
</dbReference>
<accession>A0A3M7FRJ9</accession>
<gene>
    <name evidence="3" type="ORF">D0861_03055</name>
</gene>
<comment type="caution">
    <text evidence="3">The sequence shown here is derived from an EMBL/GenBank/DDBJ whole genome shotgun (WGS) entry which is preliminary data.</text>
</comment>
<feature type="domain" description="Amidase" evidence="2">
    <location>
        <begin position="63"/>
        <end position="454"/>
    </location>
</feature>
<dbReference type="SUPFAM" id="SSF75304">
    <property type="entry name" value="Amidase signature (AS) enzymes"/>
    <property type="match status" value="1"/>
</dbReference>
<dbReference type="VEuPathDB" id="FungiDB:BTJ68_09927"/>
<sequence length="474" mass="50777">MNGEKTMIAICIADALPVALPTSIEDRDLQNIIMNTLPYLLTGTELLQAFKDGRLSVEDYANSLVTHIQARDPDIKAWAYFNASQVLEQAQALDKVPTDLRGPLHGIGVAVKDVIYTKGMPTQHNSSIYADSQPEVDAASVMMLRQAGALILGKTRTTEFAATVEGPGTANPHDTTRTPGGSSSGSAAAVADFQAPLALGTQTGGSTIRPGSFNGVYAMKPTWNAISREGQKIYSLILDTIGLYARCTEDLELLADVFGLQDDAVPKPLATGLSGLKFGIYKSMVWDHAGAGTVKVMEKGKALLEAHGAQVEELSLPVEFESLPKWHTCVLFSEGRTAFRPEYQVAKHKLAQSLVDHVEGKHGYTHKDHLEAFDSIAALRPKWDEIAGNYAAVIIPSVPDEAPKGLENTGSAVFNGWTTALHIPVINVPGFSGANGMPIGLSLAGTRYSDRALLKVSQEVGKVWAQEGDWTTGL</sequence>
<evidence type="ECO:0000313" key="3">
    <source>
        <dbReference type="EMBL" id="RMY91479.1"/>
    </source>
</evidence>
<organism evidence="3 4">
    <name type="scientific">Hortaea werneckii</name>
    <name type="common">Black yeast</name>
    <name type="synonym">Cladosporium werneckii</name>
    <dbReference type="NCBI Taxonomy" id="91943"/>
    <lineage>
        <taxon>Eukaryota</taxon>
        <taxon>Fungi</taxon>
        <taxon>Dikarya</taxon>
        <taxon>Ascomycota</taxon>
        <taxon>Pezizomycotina</taxon>
        <taxon>Dothideomycetes</taxon>
        <taxon>Dothideomycetidae</taxon>
        <taxon>Mycosphaerellales</taxon>
        <taxon>Teratosphaeriaceae</taxon>
        <taxon>Hortaea</taxon>
    </lineage>
</organism>
<evidence type="ECO:0000256" key="1">
    <source>
        <dbReference type="SAM" id="MobiDB-lite"/>
    </source>
</evidence>
<dbReference type="Proteomes" id="UP000268823">
    <property type="component" value="Unassembled WGS sequence"/>
</dbReference>
<dbReference type="OrthoDB" id="6428749at2759"/>
<dbReference type="PANTHER" id="PTHR11895">
    <property type="entry name" value="TRANSAMIDASE"/>
    <property type="match status" value="1"/>
</dbReference>
<reference evidence="3 4" key="1">
    <citation type="journal article" date="2018" name="BMC Genomics">
        <title>Genomic evidence for intraspecific hybridization in a clonal and extremely halotolerant yeast.</title>
        <authorList>
            <person name="Gostincar C."/>
            <person name="Stajich J.E."/>
            <person name="Zupancic J."/>
            <person name="Zalar P."/>
            <person name="Gunde-Cimerman N."/>
        </authorList>
    </citation>
    <scope>NUCLEOTIDE SEQUENCE [LARGE SCALE GENOMIC DNA]</scope>
    <source>
        <strain evidence="3 4">EXF-2788</strain>
    </source>
</reference>
<dbReference type="PANTHER" id="PTHR11895:SF7">
    <property type="entry name" value="GLUTAMYL-TRNA(GLN) AMIDOTRANSFERASE SUBUNIT A, MITOCHONDRIAL"/>
    <property type="match status" value="1"/>
</dbReference>
<dbReference type="GO" id="GO:0003824">
    <property type="term" value="F:catalytic activity"/>
    <property type="evidence" value="ECO:0007669"/>
    <property type="project" value="InterPro"/>
</dbReference>
<dbReference type="InterPro" id="IPR036928">
    <property type="entry name" value="AS_sf"/>
</dbReference>
<evidence type="ECO:0000313" key="4">
    <source>
        <dbReference type="Proteomes" id="UP000268823"/>
    </source>
</evidence>